<dbReference type="PANTHER" id="PTHR35603:SF2">
    <property type="entry name" value="OUTER MEMBRANE LIPOPROTEIN"/>
    <property type="match status" value="1"/>
</dbReference>
<organism evidence="6 7">
    <name type="scientific">Noviherbaspirillum humi</name>
    <dbReference type="NCBI Taxonomy" id="1688639"/>
    <lineage>
        <taxon>Bacteria</taxon>
        <taxon>Pseudomonadati</taxon>
        <taxon>Pseudomonadota</taxon>
        <taxon>Betaproteobacteria</taxon>
        <taxon>Burkholderiales</taxon>
        <taxon>Oxalobacteraceae</taxon>
        <taxon>Noviherbaspirillum</taxon>
    </lineage>
</organism>
<feature type="compositionally biased region" description="Polar residues" evidence="3">
    <location>
        <begin position="118"/>
        <end position="135"/>
    </location>
</feature>
<name>A0A239DBP3_9BURK</name>
<dbReference type="Pfam" id="PF05433">
    <property type="entry name" value="Rick_17kDa_Anti"/>
    <property type="match status" value="1"/>
</dbReference>
<evidence type="ECO:0000256" key="4">
    <source>
        <dbReference type="SAM" id="Phobius"/>
    </source>
</evidence>
<comment type="subcellular location">
    <subcellularLocation>
        <location evidence="1">Membrane</location>
    </subcellularLocation>
</comment>
<sequence length="284" mass="28303">MGCRFSMESIVEDTKKTNRIHPLVAGAAVSVMLVSLTGVAALTGILPTSHSNNAPVAPVAGADAAPPITGKTAPAVATAATSPAALLEQKPASREADATEAPAPKAAKAPAPRHRTQTHVASNTHTASQPASQAPSGYGSSGNGVYDNGSYGSGAYGAGQGIPVTQTAPAAAVCNSCGTIEDVHAVRQAAKPSGLGIAAGAVLGGVLGNQVGNGNGRTLATIAGAVGGGYAGNEVESRTRGTTSYEVRVRMEDGSVRSFPYQQQPAWAVGERVRVVNGQLTSRG</sequence>
<feature type="domain" description="Glycine zipper 2TM" evidence="5">
    <location>
        <begin position="196"/>
        <end position="236"/>
    </location>
</feature>
<keyword evidence="6" id="KW-0449">Lipoprotein</keyword>
<evidence type="ECO:0000256" key="3">
    <source>
        <dbReference type="SAM" id="MobiDB-lite"/>
    </source>
</evidence>
<protein>
    <submittedName>
        <fullName evidence="6">Outer membrane lipoprotein SlyB</fullName>
    </submittedName>
</protein>
<dbReference type="AlphaFoldDB" id="A0A239DBP3"/>
<dbReference type="InterPro" id="IPR051407">
    <property type="entry name" value="Bact_OM_lipoprot/Surf_antigen"/>
</dbReference>
<dbReference type="PANTHER" id="PTHR35603">
    <property type="match status" value="1"/>
</dbReference>
<reference evidence="6 7" key="1">
    <citation type="submission" date="2017-06" db="EMBL/GenBank/DDBJ databases">
        <authorList>
            <person name="Kim H.J."/>
            <person name="Triplett B.A."/>
        </authorList>
    </citation>
    <scope>NUCLEOTIDE SEQUENCE [LARGE SCALE GENOMIC DNA]</scope>
    <source>
        <strain evidence="6 7">U15</strain>
    </source>
</reference>
<evidence type="ECO:0000313" key="6">
    <source>
        <dbReference type="EMBL" id="SNS29739.1"/>
    </source>
</evidence>
<evidence type="ECO:0000256" key="2">
    <source>
        <dbReference type="ARBA" id="ARBA00023136"/>
    </source>
</evidence>
<dbReference type="GO" id="GO:0019867">
    <property type="term" value="C:outer membrane"/>
    <property type="evidence" value="ECO:0007669"/>
    <property type="project" value="InterPro"/>
</dbReference>
<keyword evidence="4" id="KW-0812">Transmembrane</keyword>
<keyword evidence="7" id="KW-1185">Reference proteome</keyword>
<gene>
    <name evidence="6" type="ORF">SAMN06265795_102100</name>
</gene>
<keyword evidence="4" id="KW-1133">Transmembrane helix</keyword>
<accession>A0A239DBP3</accession>
<evidence type="ECO:0000256" key="1">
    <source>
        <dbReference type="ARBA" id="ARBA00004370"/>
    </source>
</evidence>
<keyword evidence="2 4" id="KW-0472">Membrane</keyword>
<feature type="transmembrane region" description="Helical" evidence="4">
    <location>
        <begin position="20"/>
        <end position="46"/>
    </location>
</feature>
<dbReference type="InterPro" id="IPR008816">
    <property type="entry name" value="Gly_zipper_2TM_dom"/>
</dbReference>
<dbReference type="EMBL" id="FZOT01000002">
    <property type="protein sequence ID" value="SNS29739.1"/>
    <property type="molecule type" value="Genomic_DNA"/>
</dbReference>
<feature type="compositionally biased region" description="Low complexity" evidence="3">
    <location>
        <begin position="101"/>
        <end position="110"/>
    </location>
</feature>
<feature type="region of interest" description="Disordered" evidence="3">
    <location>
        <begin position="89"/>
        <end position="141"/>
    </location>
</feature>
<evidence type="ECO:0000259" key="5">
    <source>
        <dbReference type="Pfam" id="PF05433"/>
    </source>
</evidence>
<dbReference type="Proteomes" id="UP000198284">
    <property type="component" value="Unassembled WGS sequence"/>
</dbReference>
<proteinExistence type="predicted"/>
<evidence type="ECO:0000313" key="7">
    <source>
        <dbReference type="Proteomes" id="UP000198284"/>
    </source>
</evidence>